<dbReference type="Proteomes" id="UP000186817">
    <property type="component" value="Unassembled WGS sequence"/>
</dbReference>
<protein>
    <submittedName>
        <fullName evidence="3">Uncharacterized protein</fullName>
    </submittedName>
</protein>
<gene>
    <name evidence="3" type="ORF">AK812_SmicGene4650</name>
</gene>
<proteinExistence type="predicted"/>
<feature type="compositionally biased region" description="Low complexity" evidence="2">
    <location>
        <begin position="372"/>
        <end position="386"/>
    </location>
</feature>
<keyword evidence="4" id="KW-1185">Reference proteome</keyword>
<feature type="compositionally biased region" description="Polar residues" evidence="2">
    <location>
        <begin position="72"/>
        <end position="88"/>
    </location>
</feature>
<evidence type="ECO:0000256" key="2">
    <source>
        <dbReference type="SAM" id="MobiDB-lite"/>
    </source>
</evidence>
<evidence type="ECO:0000256" key="1">
    <source>
        <dbReference type="ARBA" id="ARBA00023172"/>
    </source>
</evidence>
<dbReference type="GO" id="GO:0015074">
    <property type="term" value="P:DNA integration"/>
    <property type="evidence" value="ECO:0007669"/>
    <property type="project" value="InterPro"/>
</dbReference>
<dbReference type="GO" id="GO:0003677">
    <property type="term" value="F:DNA binding"/>
    <property type="evidence" value="ECO:0007669"/>
    <property type="project" value="InterPro"/>
</dbReference>
<dbReference type="Gene3D" id="1.10.443.10">
    <property type="entry name" value="Intergrase catalytic core"/>
    <property type="match status" value="1"/>
</dbReference>
<name>A0A1Q9EVM5_SYMMI</name>
<dbReference type="EMBL" id="LSRX01000058">
    <property type="protein sequence ID" value="OLQ11504.1"/>
    <property type="molecule type" value="Genomic_DNA"/>
</dbReference>
<dbReference type="InterPro" id="IPR013762">
    <property type="entry name" value="Integrase-like_cat_sf"/>
</dbReference>
<reference evidence="3 4" key="1">
    <citation type="submission" date="2016-02" db="EMBL/GenBank/DDBJ databases">
        <title>Genome analysis of coral dinoflagellate symbionts highlights evolutionary adaptations to a symbiotic lifestyle.</title>
        <authorList>
            <person name="Aranda M."/>
            <person name="Li Y."/>
            <person name="Liew Y.J."/>
            <person name="Baumgarten S."/>
            <person name="Simakov O."/>
            <person name="Wilson M."/>
            <person name="Piel J."/>
            <person name="Ashoor H."/>
            <person name="Bougouffa S."/>
            <person name="Bajic V.B."/>
            <person name="Ryu T."/>
            <person name="Ravasi T."/>
            <person name="Bayer T."/>
            <person name="Micklem G."/>
            <person name="Kim H."/>
            <person name="Bhak J."/>
            <person name="Lajeunesse T.C."/>
            <person name="Voolstra C.R."/>
        </authorList>
    </citation>
    <scope>NUCLEOTIDE SEQUENCE [LARGE SCALE GENOMIC DNA]</scope>
    <source>
        <strain evidence="3 4">CCMP2467</strain>
    </source>
</reference>
<evidence type="ECO:0000313" key="4">
    <source>
        <dbReference type="Proteomes" id="UP000186817"/>
    </source>
</evidence>
<dbReference type="SUPFAM" id="SSF56349">
    <property type="entry name" value="DNA breaking-rejoining enzymes"/>
    <property type="match status" value="1"/>
</dbReference>
<comment type="caution">
    <text evidence="3">The sequence shown here is derived from an EMBL/GenBank/DDBJ whole genome shotgun (WGS) entry which is preliminary data.</text>
</comment>
<evidence type="ECO:0000313" key="3">
    <source>
        <dbReference type="EMBL" id="OLQ11504.1"/>
    </source>
</evidence>
<feature type="compositionally biased region" description="Acidic residues" evidence="2">
    <location>
        <begin position="318"/>
        <end position="327"/>
    </location>
</feature>
<dbReference type="GO" id="GO:0006310">
    <property type="term" value="P:DNA recombination"/>
    <property type="evidence" value="ECO:0007669"/>
    <property type="project" value="UniProtKB-KW"/>
</dbReference>
<accession>A0A1Q9EVM5</accession>
<sequence length="1854" mass="207323">MAARKEDQMREQNLELLSRRDEEYQAKVALEKQREKERSIALLKKKEQEVHIKDQQLRAAKQRIQDLESELRSTATSAGSEKQRPTCNRQRRGLSGREELRQSSRIYLLFRDYAGWGRLASWPVSKMPETDEEEEACLATQREQVVEDVQVKVWVGYLSGALESTVEFPEGDQGPEVECAFVSEDDSTAYLPAAAALIAVADEKFAFASAVSQESQNEARLNKLEAGLLGLQTTLQDFIVAQQASRPKPAKSSEGAQRLTHSQAARQDAYGGLDPTVVQSARTAGIPEAHLAEMARLTQTRSVTLGDLPRRGRQLDPLGEDLSEEEGEPKPHGSQRSEPTDTVAEALVKLTSIVDQLSGKKKRNSLEEILDEAPGPGAAESSSISSGSRRQAAVLKALRRALVESPAQIFGAIDKAMREDFGSRVGAPGEASHIHATYRGWVEHRSRIPNIQSSARVSWSAAGALDSLVEGKVDEAKARLGLLIAQLDQVAYDRGQWLIASEAALEPPFSSFARHVLPDANEAQFSKLLDPRWIEAFVSKVKEMEDYVDRRDRLTRRGSLFLQIRQPPNQIPQGRDPPRKARAKARERAWAKIRRANSKSELWRRKLPSTYEQEWRPNLWSYSDALWSNSSYACPRMVFKSNGTFASFCKSLFRTASPPLEGATAQLWPMPVPYPQVLRREAGPKEGDFSFKRAICIEVLALNWLYLRRAPSAPSSIALGRPLTRSQWRLVRELEHQSRAWIGKTVSASEMGRSASKIESIEAALAYLGRLDRVEESGSQPGFEPSPYLDELSRKIFERSPSMTGIIIDDLICLEVLASRALREGQEGVSSQQVRGMLPRYISSGLVPHEKKTFYQKVQADFWGASLDGEVGQVRASLSRVLPVSLVTSMIVRIGLVSVALLEIVVGSWTSTFLFRRRLLSLLSVVYEPLQRGLPRSTVIRLSPELAEELLLVLSLAPLAVSDLRATNSQHVYCSDASDWGIGVTRARLPEGLEAEVHRHKLRRPTWVKLLSPLRKLQRIRGQLPLDEELPGEQQLPSHPLWLALGGALQYKEILRKKVSRPTHINILELRGMAKAEEIASQEGMRRRVFQLADSQVSLGAWTKGRAASRALNQELQQSLPIHLGCNMQSSAGFLPTEYNSADGPSRNTRPQEPIISIPECFYHLPDLGPFDRWLESHGADPYTISGLPPLEELGAEIQVQVRSSGRSRAGGRAFRQPNCPLSREKGQFIRTSCDVLSPGRAQADKLEAGAIAILQHYSVEQFVLPRAWLQGEDWRPTGPGFLELSSAQKGLAAALAEYSQTWVLVLEFTEDTFQAADSRQGHEDVFQLIERGAVLGVGCSMLGSSFSRAIRPAWRSSVYPGGLESLEGRAECRVAKGNALAAFIAKVISACLSAELLYWVENPSDSFLWRLPSFITLGSREAENLFRFDQCRFLAPWRKRTTILTNSHLRGFSMFCNGGHRHRRLSGYSKEFHCCWTRASQIYPRRLRQLLGYAIAFDAGLLPGRRPITAATLAKQSHGRIGEAQNPGPRLPRDLRHRDDIDLSSIELVTANTSKLGQRVHSLFQDWCQESVGEEAARNLLSCANTAGELAKEFGYFLFSAKHPLYMYRQLLAYLQRERPMLRGHLAGAWQVVSKWERVEPIEHRSPVPHVLLRALVSLAVAWRWQRVAAVILIMFFGVARPGEVLQAARRDLLLPRDLETESATAFYLKVVAPKTRHRGLGKIQHTKVDDAHVTAFCEGVFGGLPWHERLYPGSPASFRRRWDTLLAALQVPKKLRLTPAGLRAGGAVFAYRQDIELQKLLWRMRLSNLQTLQHYVQEVGAESVVVQLPPRARELVSTSSSFFEFFLATFNP</sequence>
<feature type="region of interest" description="Disordered" evidence="2">
    <location>
        <begin position="243"/>
        <end position="272"/>
    </location>
</feature>
<organism evidence="3 4">
    <name type="scientific">Symbiodinium microadriaticum</name>
    <name type="common">Dinoflagellate</name>
    <name type="synonym">Zooxanthella microadriatica</name>
    <dbReference type="NCBI Taxonomy" id="2951"/>
    <lineage>
        <taxon>Eukaryota</taxon>
        <taxon>Sar</taxon>
        <taxon>Alveolata</taxon>
        <taxon>Dinophyceae</taxon>
        <taxon>Suessiales</taxon>
        <taxon>Symbiodiniaceae</taxon>
        <taxon>Symbiodinium</taxon>
    </lineage>
</organism>
<dbReference type="OrthoDB" id="420843at2759"/>
<keyword evidence="1" id="KW-0233">DNA recombination</keyword>
<feature type="region of interest" description="Disordered" evidence="2">
    <location>
        <begin position="367"/>
        <end position="386"/>
    </location>
</feature>
<feature type="region of interest" description="Disordered" evidence="2">
    <location>
        <begin position="302"/>
        <end position="340"/>
    </location>
</feature>
<dbReference type="InterPro" id="IPR011010">
    <property type="entry name" value="DNA_brk_join_enz"/>
</dbReference>
<feature type="region of interest" description="Disordered" evidence="2">
    <location>
        <begin position="68"/>
        <end position="96"/>
    </location>
</feature>